<evidence type="ECO:0000256" key="10">
    <source>
        <dbReference type="PIRSR" id="PIRSR000018-51"/>
    </source>
</evidence>
<reference evidence="12" key="1">
    <citation type="journal article" date="2014" name="Int. J. Syst. Evol. Microbiol.">
        <title>Complete genome sequence of Corynebacterium casei LMG S-19264T (=DSM 44701T), isolated from a smear-ripened cheese.</title>
        <authorList>
            <consortium name="US DOE Joint Genome Institute (JGI-PGF)"/>
            <person name="Walter F."/>
            <person name="Albersmeier A."/>
            <person name="Kalinowski J."/>
            <person name="Ruckert C."/>
        </authorList>
    </citation>
    <scope>NUCLEOTIDE SEQUENCE</scope>
    <source>
        <strain evidence="12">CCM 7897</strain>
    </source>
</reference>
<dbReference type="GO" id="GO:0020037">
    <property type="term" value="F:heme binding"/>
    <property type="evidence" value="ECO:0007669"/>
    <property type="project" value="InterPro"/>
</dbReference>
<feature type="binding site" description="axial binding residue" evidence="10">
    <location>
        <position position="344"/>
    </location>
    <ligand>
        <name>heme c</name>
        <dbReference type="ChEBI" id="CHEBI:61717"/>
        <label>3</label>
    </ligand>
    <ligandPart>
        <name>Fe</name>
        <dbReference type="ChEBI" id="CHEBI:18248"/>
    </ligandPart>
</feature>
<dbReference type="Pfam" id="PF00034">
    <property type="entry name" value="Cytochrom_C"/>
    <property type="match status" value="3"/>
</dbReference>
<dbReference type="Gene3D" id="1.10.760.10">
    <property type="entry name" value="Cytochrome c-like domain"/>
    <property type="match status" value="3"/>
</dbReference>
<dbReference type="AlphaFoldDB" id="A0A917BY07"/>
<feature type="binding site" description="covalent" evidence="9">
    <location>
        <position position="62"/>
    </location>
    <ligand>
        <name>heme c</name>
        <dbReference type="ChEBI" id="CHEBI:61717"/>
        <label>1</label>
    </ligand>
</feature>
<comment type="cofactor">
    <cofactor evidence="9">
        <name>heme c</name>
        <dbReference type="ChEBI" id="CHEBI:61717"/>
    </cofactor>
    <text evidence="9">Binds 3 heme c groups covalently per subunit.</text>
</comment>
<dbReference type="PROSITE" id="PS51007">
    <property type="entry name" value="CYTC"/>
    <property type="match status" value="3"/>
</dbReference>
<dbReference type="GO" id="GO:0009055">
    <property type="term" value="F:electron transfer activity"/>
    <property type="evidence" value="ECO:0007669"/>
    <property type="project" value="InterPro"/>
</dbReference>
<organism evidence="12 13">
    <name type="scientific">Azorhizobium oxalatiphilum</name>
    <dbReference type="NCBI Taxonomy" id="980631"/>
    <lineage>
        <taxon>Bacteria</taxon>
        <taxon>Pseudomonadati</taxon>
        <taxon>Pseudomonadota</taxon>
        <taxon>Alphaproteobacteria</taxon>
        <taxon>Hyphomicrobiales</taxon>
        <taxon>Xanthobacteraceae</taxon>
        <taxon>Azorhizobium</taxon>
    </lineage>
</organism>
<dbReference type="InterPro" id="IPR051459">
    <property type="entry name" value="Cytochrome_c-type_DH"/>
</dbReference>
<evidence type="ECO:0000256" key="9">
    <source>
        <dbReference type="PIRSR" id="PIRSR000018-50"/>
    </source>
</evidence>
<dbReference type="GO" id="GO:0016614">
    <property type="term" value="F:oxidoreductase activity, acting on CH-OH group of donors"/>
    <property type="evidence" value="ECO:0007669"/>
    <property type="project" value="InterPro"/>
</dbReference>
<feature type="binding site" description="covalent" evidence="9">
    <location>
        <position position="209"/>
    </location>
    <ligand>
        <name>heme c</name>
        <dbReference type="ChEBI" id="CHEBI:61717"/>
        <label>2</label>
    </ligand>
</feature>
<keyword evidence="5" id="KW-0732">Signal</keyword>
<reference evidence="12" key="2">
    <citation type="submission" date="2020-09" db="EMBL/GenBank/DDBJ databases">
        <authorList>
            <person name="Sun Q."/>
            <person name="Sedlacek I."/>
        </authorList>
    </citation>
    <scope>NUCLEOTIDE SEQUENCE</scope>
    <source>
        <strain evidence="12">CCM 7897</strain>
    </source>
</reference>
<evidence type="ECO:0000256" key="3">
    <source>
        <dbReference type="ARBA" id="ARBA00022617"/>
    </source>
</evidence>
<protein>
    <submittedName>
        <fullName evidence="12">Cytochrome c</fullName>
    </submittedName>
</protein>
<keyword evidence="8" id="KW-0472">Membrane</keyword>
<dbReference type="PANTHER" id="PTHR35008:SF8">
    <property type="entry name" value="ALCOHOL DEHYDROGENASE CYTOCHROME C SUBUNIT"/>
    <property type="match status" value="1"/>
</dbReference>
<sequence length="449" mass="48347">MLKRLIAVFAAAIVVIAAAGAWWATRVPASPFDRASQASPGATEAPEATVARGAYVARQADCVACHTTEGGASFAGGLAMGTPIGAIYTTNITPDRETGIGSYSLAEFDNAVRRGVARDGHRLYPAMPYPSYAKMTDEDVQALYGYFMKRVTPVRQENRASDIPWPLNMRWPLAFWNIPFYDGHPYVADTSRSAQWNRGAYLVQGAGHCGSCHTPRGLAMQERALDQGSAAYLSGALLDGWYAPSLRNDPNTGLGRWSESEIVSYLRTGRNVHGVVFGSMLEAFNNSTQHLSEEDLGAMAHYLKSLPGDPERDGKPWSYQAAPARTGSPSNGEKIYAARCAYCHGVDGRGRGQWISPLAGASSVLSKENASTINITLNGSGRVVQAGTPDSYRMPPLRQLLSDGEIADVLTYVRGAWGNGAPAVTPEDVAKLRRTTNPSSDEVIILQMR</sequence>
<gene>
    <name evidence="12" type="ORF">GCM10007301_22640</name>
</gene>
<evidence type="ECO:0000313" key="13">
    <source>
        <dbReference type="Proteomes" id="UP000606044"/>
    </source>
</evidence>
<dbReference type="EMBL" id="BMCT01000002">
    <property type="protein sequence ID" value="GGF62408.1"/>
    <property type="molecule type" value="Genomic_DNA"/>
</dbReference>
<feature type="domain" description="Cytochrome c" evidence="11">
    <location>
        <begin position="194"/>
        <end position="307"/>
    </location>
</feature>
<evidence type="ECO:0000256" key="8">
    <source>
        <dbReference type="ARBA" id="ARBA00023136"/>
    </source>
</evidence>
<keyword evidence="7 10" id="KW-0408">Iron</keyword>
<dbReference type="Proteomes" id="UP000606044">
    <property type="component" value="Unassembled WGS sequence"/>
</dbReference>
<dbReference type="GO" id="GO:0005506">
    <property type="term" value="F:iron ion binding"/>
    <property type="evidence" value="ECO:0007669"/>
    <property type="project" value="InterPro"/>
</dbReference>
<evidence type="ECO:0000256" key="5">
    <source>
        <dbReference type="ARBA" id="ARBA00022729"/>
    </source>
</evidence>
<keyword evidence="4 10" id="KW-0479">Metal-binding</keyword>
<dbReference type="SUPFAM" id="SSF46626">
    <property type="entry name" value="Cytochrome c"/>
    <property type="match status" value="3"/>
</dbReference>
<comment type="subcellular location">
    <subcellularLocation>
        <location evidence="1">Cell membrane</location>
    </subcellularLocation>
</comment>
<evidence type="ECO:0000256" key="2">
    <source>
        <dbReference type="ARBA" id="ARBA00022475"/>
    </source>
</evidence>
<evidence type="ECO:0000256" key="1">
    <source>
        <dbReference type="ARBA" id="ARBA00004236"/>
    </source>
</evidence>
<name>A0A917BY07_9HYPH</name>
<evidence type="ECO:0000256" key="7">
    <source>
        <dbReference type="ARBA" id="ARBA00023004"/>
    </source>
</evidence>
<dbReference type="PIRSF" id="PIRSF000018">
    <property type="entry name" value="Mb_ADH_cyt_c"/>
    <property type="match status" value="1"/>
</dbReference>
<comment type="caution">
    <text evidence="12">The sequence shown here is derived from an EMBL/GenBank/DDBJ whole genome shotgun (WGS) entry which is preliminary data.</text>
</comment>
<feature type="binding site" description="covalent" evidence="9">
    <location>
        <position position="212"/>
    </location>
    <ligand>
        <name>heme c</name>
        <dbReference type="ChEBI" id="CHEBI:61717"/>
        <label>2</label>
    </ligand>
</feature>
<proteinExistence type="predicted"/>
<feature type="binding site" description="covalent" evidence="9">
    <location>
        <position position="343"/>
    </location>
    <ligand>
        <name>heme c</name>
        <dbReference type="ChEBI" id="CHEBI:61717"/>
        <label>3</label>
    </ligand>
</feature>
<dbReference type="RefSeq" id="WP_244644308.1">
    <property type="nucleotide sequence ID" value="NZ_BMCT01000002.1"/>
</dbReference>
<feature type="binding site" description="axial binding residue" evidence="10">
    <location>
        <position position="66"/>
    </location>
    <ligand>
        <name>heme c</name>
        <dbReference type="ChEBI" id="CHEBI:61717"/>
        <label>1</label>
    </ligand>
    <ligandPart>
        <name>Fe</name>
        <dbReference type="ChEBI" id="CHEBI:18248"/>
    </ligandPart>
</feature>
<feature type="domain" description="Cytochrome c" evidence="11">
    <location>
        <begin position="327"/>
        <end position="417"/>
    </location>
</feature>
<dbReference type="InterPro" id="IPR009056">
    <property type="entry name" value="Cyt_c-like_dom"/>
</dbReference>
<dbReference type="InterPro" id="IPR036909">
    <property type="entry name" value="Cyt_c-like_dom_sf"/>
</dbReference>
<evidence type="ECO:0000256" key="6">
    <source>
        <dbReference type="ARBA" id="ARBA00022737"/>
    </source>
</evidence>
<keyword evidence="13" id="KW-1185">Reference proteome</keyword>
<dbReference type="PANTHER" id="PTHR35008">
    <property type="entry name" value="BLL4482 PROTEIN-RELATED"/>
    <property type="match status" value="1"/>
</dbReference>
<feature type="binding site" description="covalent" evidence="9">
    <location>
        <position position="340"/>
    </location>
    <ligand>
        <name>heme c</name>
        <dbReference type="ChEBI" id="CHEBI:61717"/>
        <label>3</label>
    </ligand>
</feature>
<accession>A0A917BY07</accession>
<evidence type="ECO:0000259" key="11">
    <source>
        <dbReference type="PROSITE" id="PS51007"/>
    </source>
</evidence>
<dbReference type="GO" id="GO:0005886">
    <property type="term" value="C:plasma membrane"/>
    <property type="evidence" value="ECO:0007669"/>
    <property type="project" value="UniProtKB-SubCell"/>
</dbReference>
<keyword evidence="6" id="KW-0677">Repeat</keyword>
<dbReference type="InterPro" id="IPR014353">
    <property type="entry name" value="Membr-bd_ADH_cyt_c"/>
</dbReference>
<feature type="binding site" description="covalent" evidence="9">
    <location>
        <position position="65"/>
    </location>
    <ligand>
        <name>heme c</name>
        <dbReference type="ChEBI" id="CHEBI:61717"/>
        <label>1</label>
    </ligand>
</feature>
<keyword evidence="2" id="KW-1003">Cell membrane</keyword>
<feature type="domain" description="Cytochrome c" evidence="11">
    <location>
        <begin position="48"/>
        <end position="151"/>
    </location>
</feature>
<evidence type="ECO:0000256" key="4">
    <source>
        <dbReference type="ARBA" id="ARBA00022723"/>
    </source>
</evidence>
<evidence type="ECO:0000313" key="12">
    <source>
        <dbReference type="EMBL" id="GGF62408.1"/>
    </source>
</evidence>
<keyword evidence="3 9" id="KW-0349">Heme</keyword>
<feature type="binding site" description="axial binding residue" evidence="10">
    <location>
        <position position="213"/>
    </location>
    <ligand>
        <name>heme c</name>
        <dbReference type="ChEBI" id="CHEBI:61717"/>
        <label>2</label>
    </ligand>
    <ligandPart>
        <name>Fe</name>
        <dbReference type="ChEBI" id="CHEBI:18248"/>
    </ligandPart>
</feature>